<evidence type="ECO:0000313" key="4">
    <source>
        <dbReference type="EMBL" id="KAF2689574.1"/>
    </source>
</evidence>
<keyword evidence="1" id="KW-0694">RNA-binding</keyword>
<feature type="compositionally biased region" description="Basic residues" evidence="2">
    <location>
        <begin position="644"/>
        <end position="655"/>
    </location>
</feature>
<evidence type="ECO:0000256" key="1">
    <source>
        <dbReference type="PROSITE-ProRule" id="PRU00176"/>
    </source>
</evidence>
<feature type="region of interest" description="Disordered" evidence="2">
    <location>
        <begin position="302"/>
        <end position="413"/>
    </location>
</feature>
<dbReference type="Pfam" id="PF00076">
    <property type="entry name" value="RRM_1"/>
    <property type="match status" value="1"/>
</dbReference>
<sequence length="1094" mass="117494">MHSIQARYPPPIQQNMVPQQTGPYVSHPIDPGFHQYGPGGPGPRVAPFGDMTNNQQYLPPRGVDSRGSIPRRPSYVNKASGLYNPYGTERPDKAGFAKIPQQPNGRKPGRQSSSDVTGRGRNYSTSFGSQPFDRESNARPSGHFGDASYPRSTYTRINHEVVNDISGGCSQDRIGPNNNTVQELHVKNLPHEVTKEELASIFQQRGKVKPKDVSLRLNPGGDCTHAFVYFSSTADARQGLSVNGKTLRGRPLVVSVPNRYWKYPDTPTLSFEGQIPDFHAQGGTRVSSYSSHSPTDTTVALNTTVQYSPQDARSDLRRIGKQQQEYPTTRGSPEARKSKRQASPSVQDASGSKEQPRIDEVMGANDKLGAIPEQAPVVPIDAEQPTSAERARSKQHMEQAAGPMEPTVATNLSKDVVIDQSAMLSTEEEVVAEKIEAEPSKPEPLQSASLKDTEPEGPISVQSTPQELDSLSAAKVALPPVVDAYKAFEEPPVSQDAAVKKEGEVASQPSDSTATMRTQEDTASDDDQKNDLSFHSAKESQSDAGNNGRKGETNPHAQASEEPPAPVTNEATLAESQHAGPEPASEEPDAVETKAGAANQTPTDEGVSILEKPSSDVGKKVGAKQTQSLFPFAKPSKTQAKKDKQAKKKDKKKGKGKAEKEVPTASHSEEFAVTDPAVLVSGASSKLDDPAEPTDVGKAMVNSEKPTTRKTDNEEKSNKNTESSLADAVQGTAVNARESEEVGGKQSRSPARAVLETQTLEAQHSTMAQKAMQKQSDDASSGTSVPFLSEVPDSAGLPQSEPSMVGPQQFNGKEESGKRTKAAPHRIVVPAIPAVPDLRKLPNRGPSPTNKPGALDTTSSISPTGSSKDAPRTNHAGDDSAVIAPASLDAASVRSSPTLRALSPPPLLASPTASNFYTPAQTPSGIGPPPSAIGPPPHEPTKKKKNKKKKKAASKQNDTGNETTAAEDAAKEPFYDQFSQIDSIKSANQSGSYYLRGAQEAAEKDSRSEDKDPRNLFQSVHAYVKEKVDTYARLPEKSWSTEGRRIGVPLKPNDAEKLINEERGVVIRLARDSNLQDDDPRKVEKAELKPLFHD</sequence>
<dbReference type="OrthoDB" id="3800936at2759"/>
<feature type="region of interest" description="Disordered" evidence="2">
    <location>
        <begin position="489"/>
        <end position="973"/>
    </location>
</feature>
<feature type="domain" description="RRM" evidence="3">
    <location>
        <begin position="182"/>
        <end position="259"/>
    </location>
</feature>
<feature type="compositionally biased region" description="Polar residues" evidence="2">
    <location>
        <begin position="110"/>
        <end position="129"/>
    </location>
</feature>
<feature type="compositionally biased region" description="Polar residues" evidence="2">
    <location>
        <begin position="954"/>
        <end position="964"/>
    </location>
</feature>
<dbReference type="AlphaFoldDB" id="A0A6G1JG76"/>
<dbReference type="InterPro" id="IPR012677">
    <property type="entry name" value="Nucleotide-bd_a/b_plait_sf"/>
</dbReference>
<feature type="compositionally biased region" description="Polar residues" evidence="2">
    <location>
        <begin position="13"/>
        <end position="23"/>
    </location>
</feature>
<feature type="compositionally biased region" description="Polar residues" evidence="2">
    <location>
        <begin position="341"/>
        <end position="353"/>
    </location>
</feature>
<dbReference type="SMART" id="SM00360">
    <property type="entry name" value="RRM"/>
    <property type="match status" value="1"/>
</dbReference>
<feature type="compositionally biased region" description="Basic and acidic residues" evidence="2">
    <location>
        <begin position="431"/>
        <end position="441"/>
    </location>
</feature>
<protein>
    <recommendedName>
        <fullName evidence="3">RRM domain-containing protein</fullName>
    </recommendedName>
</protein>
<feature type="compositionally biased region" description="Basic and acidic residues" evidence="2">
    <location>
        <begin position="656"/>
        <end position="670"/>
    </location>
</feature>
<feature type="compositionally biased region" description="Basic and acidic residues" evidence="2">
    <location>
        <begin position="869"/>
        <end position="878"/>
    </location>
</feature>
<gene>
    <name evidence="4" type="ORF">K458DRAFT_129548</name>
</gene>
<feature type="compositionally biased region" description="Polar residues" evidence="2">
    <location>
        <begin position="756"/>
        <end position="786"/>
    </location>
</feature>
<evidence type="ECO:0000259" key="3">
    <source>
        <dbReference type="PROSITE" id="PS50102"/>
    </source>
</evidence>
<feature type="region of interest" description="Disordered" evidence="2">
    <location>
        <begin position="429"/>
        <end position="467"/>
    </location>
</feature>
<feature type="compositionally biased region" description="Polar residues" evidence="2">
    <location>
        <begin position="321"/>
        <end position="331"/>
    </location>
</feature>
<dbReference type="InterPro" id="IPR035979">
    <property type="entry name" value="RBD_domain_sf"/>
</dbReference>
<dbReference type="CDD" id="cd00590">
    <property type="entry name" value="RRM_SF"/>
    <property type="match status" value="1"/>
</dbReference>
<feature type="region of interest" description="Disordered" evidence="2">
    <location>
        <begin position="1"/>
        <end position="150"/>
    </location>
</feature>
<proteinExistence type="predicted"/>
<feature type="compositionally biased region" description="Polar residues" evidence="2">
    <location>
        <begin position="302"/>
        <end position="311"/>
    </location>
</feature>
<reference evidence="4" key="1">
    <citation type="journal article" date="2020" name="Stud. Mycol.">
        <title>101 Dothideomycetes genomes: a test case for predicting lifestyles and emergence of pathogens.</title>
        <authorList>
            <person name="Haridas S."/>
            <person name="Albert R."/>
            <person name="Binder M."/>
            <person name="Bloem J."/>
            <person name="Labutti K."/>
            <person name="Salamov A."/>
            <person name="Andreopoulos B."/>
            <person name="Baker S."/>
            <person name="Barry K."/>
            <person name="Bills G."/>
            <person name="Bluhm B."/>
            <person name="Cannon C."/>
            <person name="Castanera R."/>
            <person name="Culley D."/>
            <person name="Daum C."/>
            <person name="Ezra D."/>
            <person name="Gonzalez J."/>
            <person name="Henrissat B."/>
            <person name="Kuo A."/>
            <person name="Liang C."/>
            <person name="Lipzen A."/>
            <person name="Lutzoni F."/>
            <person name="Magnuson J."/>
            <person name="Mondo S."/>
            <person name="Nolan M."/>
            <person name="Ohm R."/>
            <person name="Pangilinan J."/>
            <person name="Park H.-J."/>
            <person name="Ramirez L."/>
            <person name="Alfaro M."/>
            <person name="Sun H."/>
            <person name="Tritt A."/>
            <person name="Yoshinaga Y."/>
            <person name="Zwiers L.-H."/>
            <person name="Turgeon B."/>
            <person name="Goodwin S."/>
            <person name="Spatafora J."/>
            <person name="Crous P."/>
            <person name="Grigoriev I."/>
        </authorList>
    </citation>
    <scope>NUCLEOTIDE SEQUENCE</scope>
    <source>
        <strain evidence="4">CBS 122367</strain>
    </source>
</reference>
<dbReference type="PROSITE" id="PS50102">
    <property type="entry name" value="RRM"/>
    <property type="match status" value="1"/>
</dbReference>
<feature type="compositionally biased region" description="Basic and acidic residues" evidence="2">
    <location>
        <begin position="526"/>
        <end position="541"/>
    </location>
</feature>
<dbReference type="GO" id="GO:0003723">
    <property type="term" value="F:RNA binding"/>
    <property type="evidence" value="ECO:0007669"/>
    <property type="project" value="UniProtKB-UniRule"/>
</dbReference>
<accession>A0A6G1JG76</accession>
<feature type="compositionally biased region" description="Polar residues" evidence="2">
    <location>
        <begin position="846"/>
        <end position="867"/>
    </location>
</feature>
<evidence type="ECO:0000256" key="2">
    <source>
        <dbReference type="SAM" id="MobiDB-lite"/>
    </source>
</evidence>
<dbReference type="EMBL" id="MU005572">
    <property type="protein sequence ID" value="KAF2689574.1"/>
    <property type="molecule type" value="Genomic_DNA"/>
</dbReference>
<keyword evidence="5" id="KW-1185">Reference proteome</keyword>
<feature type="compositionally biased region" description="Basic and acidic residues" evidence="2">
    <location>
        <begin position="706"/>
        <end position="719"/>
    </location>
</feature>
<feature type="compositionally biased region" description="Basic residues" evidence="2">
    <location>
        <begin position="941"/>
        <end position="953"/>
    </location>
</feature>
<feature type="compositionally biased region" description="Polar residues" evidence="2">
    <location>
        <begin position="507"/>
        <end position="517"/>
    </location>
</feature>
<organism evidence="4 5">
    <name type="scientific">Lentithecium fluviatile CBS 122367</name>
    <dbReference type="NCBI Taxonomy" id="1168545"/>
    <lineage>
        <taxon>Eukaryota</taxon>
        <taxon>Fungi</taxon>
        <taxon>Dikarya</taxon>
        <taxon>Ascomycota</taxon>
        <taxon>Pezizomycotina</taxon>
        <taxon>Dothideomycetes</taxon>
        <taxon>Pleosporomycetidae</taxon>
        <taxon>Pleosporales</taxon>
        <taxon>Massarineae</taxon>
        <taxon>Lentitheciaceae</taxon>
        <taxon>Lentithecium</taxon>
    </lineage>
</organism>
<feature type="compositionally biased region" description="Pro residues" evidence="2">
    <location>
        <begin position="926"/>
        <end position="938"/>
    </location>
</feature>
<dbReference type="Proteomes" id="UP000799291">
    <property type="component" value="Unassembled WGS sequence"/>
</dbReference>
<dbReference type="InterPro" id="IPR000504">
    <property type="entry name" value="RRM_dom"/>
</dbReference>
<feature type="compositionally biased region" description="Polar residues" evidence="2">
    <location>
        <begin position="800"/>
        <end position="811"/>
    </location>
</feature>
<dbReference type="SUPFAM" id="SSF54928">
    <property type="entry name" value="RNA-binding domain, RBD"/>
    <property type="match status" value="1"/>
</dbReference>
<dbReference type="Gene3D" id="3.30.70.330">
    <property type="match status" value="1"/>
</dbReference>
<evidence type="ECO:0000313" key="5">
    <source>
        <dbReference type="Proteomes" id="UP000799291"/>
    </source>
</evidence>
<name>A0A6G1JG76_9PLEO</name>